<protein>
    <submittedName>
        <fullName evidence="2">Uncharacterized protein</fullName>
    </submittedName>
</protein>
<dbReference type="PATRIC" id="fig|1245469.3.peg.7215"/>
<feature type="region of interest" description="Disordered" evidence="1">
    <location>
        <begin position="42"/>
        <end position="65"/>
    </location>
</feature>
<dbReference type="KEGG" id="aol:S58_70580"/>
<accession>M4ZGU9</accession>
<organism evidence="2 3">
    <name type="scientific">Bradyrhizobium oligotrophicum S58</name>
    <dbReference type="NCBI Taxonomy" id="1245469"/>
    <lineage>
        <taxon>Bacteria</taxon>
        <taxon>Pseudomonadati</taxon>
        <taxon>Pseudomonadota</taxon>
        <taxon>Alphaproteobacteria</taxon>
        <taxon>Hyphomicrobiales</taxon>
        <taxon>Nitrobacteraceae</taxon>
        <taxon>Bradyrhizobium</taxon>
    </lineage>
</organism>
<keyword evidence="3" id="KW-1185">Reference proteome</keyword>
<feature type="compositionally biased region" description="Basic and acidic residues" evidence="1">
    <location>
        <begin position="54"/>
        <end position="65"/>
    </location>
</feature>
<evidence type="ECO:0000313" key="2">
    <source>
        <dbReference type="EMBL" id="BAM93023.1"/>
    </source>
</evidence>
<evidence type="ECO:0000313" key="3">
    <source>
        <dbReference type="Proteomes" id="UP000011841"/>
    </source>
</evidence>
<dbReference type="STRING" id="1245469.S58_70580"/>
<dbReference type="HOGENOM" id="CLU_2841191_0_0_5"/>
<sequence length="65" mass="6964">MAPARRAHAFTIDRLAAGDAQGGESNVERELGNMRETAMQRAGNCTNSSGADWSKPDTHVLKLPP</sequence>
<dbReference type="AlphaFoldDB" id="M4ZGU9"/>
<proteinExistence type="predicted"/>
<evidence type="ECO:0000256" key="1">
    <source>
        <dbReference type="SAM" id="MobiDB-lite"/>
    </source>
</evidence>
<reference evidence="2 3" key="1">
    <citation type="journal article" date="2013" name="Appl. Environ. Microbiol.">
        <title>Genome analysis suggests that the soil oligotrophic bacterium Agromonas oligotrophica (Bradyrhizobium oligotrophicum) is a nitrogen-fixing symbiont of Aeschynomene indica.</title>
        <authorList>
            <person name="Okubo T."/>
            <person name="Fukushima S."/>
            <person name="Itakura M."/>
            <person name="Oshima K."/>
            <person name="Longtonglang A."/>
            <person name="Teaumroong N."/>
            <person name="Mitsui H."/>
            <person name="Hattori M."/>
            <person name="Hattori R."/>
            <person name="Hattori T."/>
            <person name="Minamisawa K."/>
        </authorList>
    </citation>
    <scope>NUCLEOTIDE SEQUENCE [LARGE SCALE GENOMIC DNA]</scope>
    <source>
        <strain evidence="2 3">S58</strain>
    </source>
</reference>
<gene>
    <name evidence="2" type="ORF">S58_70580</name>
</gene>
<name>M4ZGU9_9BRAD</name>
<dbReference type="EMBL" id="AP012603">
    <property type="protein sequence ID" value="BAM93023.1"/>
    <property type="molecule type" value="Genomic_DNA"/>
</dbReference>
<dbReference type="Proteomes" id="UP000011841">
    <property type="component" value="Chromosome"/>
</dbReference>